<feature type="region of interest" description="Disordered" evidence="1">
    <location>
        <begin position="1"/>
        <end position="38"/>
    </location>
</feature>
<keyword evidence="2" id="KW-1133">Transmembrane helix</keyword>
<evidence type="ECO:0000256" key="2">
    <source>
        <dbReference type="SAM" id="Phobius"/>
    </source>
</evidence>
<keyword evidence="2" id="KW-0812">Transmembrane</keyword>
<dbReference type="Gene3D" id="1.10.150.320">
    <property type="entry name" value="Photosystem II 12 kDa extrinsic protein"/>
    <property type="match status" value="1"/>
</dbReference>
<dbReference type="Proteomes" id="UP001465755">
    <property type="component" value="Unassembled WGS sequence"/>
</dbReference>
<feature type="compositionally biased region" description="Polar residues" evidence="1">
    <location>
        <begin position="1"/>
        <end position="15"/>
    </location>
</feature>
<name>A0AAW1PYC5_9CHLO</name>
<reference evidence="3 4" key="1">
    <citation type="journal article" date="2024" name="Nat. Commun.">
        <title>Phylogenomics reveals the evolutionary origins of lichenization in chlorophyte algae.</title>
        <authorList>
            <person name="Puginier C."/>
            <person name="Libourel C."/>
            <person name="Otte J."/>
            <person name="Skaloud P."/>
            <person name="Haon M."/>
            <person name="Grisel S."/>
            <person name="Petersen M."/>
            <person name="Berrin J.G."/>
            <person name="Delaux P.M."/>
            <person name="Dal Grande F."/>
            <person name="Keller J."/>
        </authorList>
    </citation>
    <scope>NUCLEOTIDE SEQUENCE [LARGE SCALE GENOMIC DNA]</scope>
    <source>
        <strain evidence="3 4">SAG 2036</strain>
    </source>
</reference>
<evidence type="ECO:0000313" key="4">
    <source>
        <dbReference type="Proteomes" id="UP001465755"/>
    </source>
</evidence>
<sequence>MSNTPSLSGTRLNDLSSGSGDSKGGSERTGGKKKVKAGPDQRFHIDTFTVEEIMMLAGFGPVVAGNVVAYRDSGKLKRRENIPEIPLVGSVRGATLEHHLIFPEVGLLEA</sequence>
<proteinExistence type="predicted"/>
<protein>
    <submittedName>
        <fullName evidence="3">Uncharacterized protein</fullName>
    </submittedName>
</protein>
<organism evidence="3 4">
    <name type="scientific">Symbiochloris irregularis</name>
    <dbReference type="NCBI Taxonomy" id="706552"/>
    <lineage>
        <taxon>Eukaryota</taxon>
        <taxon>Viridiplantae</taxon>
        <taxon>Chlorophyta</taxon>
        <taxon>core chlorophytes</taxon>
        <taxon>Trebouxiophyceae</taxon>
        <taxon>Trebouxiales</taxon>
        <taxon>Trebouxiaceae</taxon>
        <taxon>Symbiochloris</taxon>
    </lineage>
</organism>
<feature type="transmembrane region" description="Helical" evidence="2">
    <location>
        <begin position="53"/>
        <end position="70"/>
    </location>
</feature>
<evidence type="ECO:0000313" key="3">
    <source>
        <dbReference type="EMBL" id="KAK9813752.1"/>
    </source>
</evidence>
<keyword evidence="2" id="KW-0472">Membrane</keyword>
<dbReference type="InterPro" id="IPR010994">
    <property type="entry name" value="RuvA_2-like"/>
</dbReference>
<comment type="caution">
    <text evidence="3">The sequence shown here is derived from an EMBL/GenBank/DDBJ whole genome shotgun (WGS) entry which is preliminary data.</text>
</comment>
<evidence type="ECO:0000256" key="1">
    <source>
        <dbReference type="SAM" id="MobiDB-lite"/>
    </source>
</evidence>
<gene>
    <name evidence="3" type="ORF">WJX73_007038</name>
</gene>
<accession>A0AAW1PYC5</accession>
<dbReference type="SUPFAM" id="SSF47781">
    <property type="entry name" value="RuvA domain 2-like"/>
    <property type="match status" value="1"/>
</dbReference>
<dbReference type="EMBL" id="JALJOQ010000003">
    <property type="protein sequence ID" value="KAK9813752.1"/>
    <property type="molecule type" value="Genomic_DNA"/>
</dbReference>
<keyword evidence="4" id="KW-1185">Reference proteome</keyword>
<dbReference type="AlphaFoldDB" id="A0AAW1PYC5"/>